<keyword evidence="3" id="KW-0732">Signal</keyword>
<comment type="subcellular location">
    <subcellularLocation>
        <location evidence="1">Endoplasmic reticulum lumen</location>
    </subcellularLocation>
</comment>
<dbReference type="PANTHER" id="PTHR19375">
    <property type="entry name" value="HEAT SHOCK PROTEIN 70KDA"/>
    <property type="match status" value="1"/>
</dbReference>
<dbReference type="InterPro" id="IPR029047">
    <property type="entry name" value="HSP70_peptide-bd_sf"/>
</dbReference>
<dbReference type="InterPro" id="IPR018181">
    <property type="entry name" value="Heat_shock_70_CS"/>
</dbReference>
<sequence length="408" mass="45244">MGGEDFDQRIMDYMMKVFKKKTGKDMSGDNRAKGKLRREVEKAKRALSSQTQVRIEVESLYDGEDLSETLTRARFEELCADLFKKTLKPVEAVLKDSGLSKSEVDEIVLVGGSTRIPKVQELVRQFFNGKELNKGVNPDEAVAFGAAVQGGILSDGGGERTKDIVLLDVAPLSLGIETVGEVMTKLITRNTVIPTKKSQIFTTYQDNQQQVTIKVYEGERAMTKDCHLLGKFDLTGIPPAPRGQPQIEVTFEVDANGIMSVSAEDKASNRKEAITITNDKGRLSEEEIERMVREAEEFADEDEAFKKKVEGKNALENYIYSMRSQIEDENKLAGKISEDDKATIESALKEAEEWLEESGADADAEDFESHMKDAQDIIQPIIANLYGASGDGDEFGGDFEDDGDHDEL</sequence>
<name>A0A7S0ZC68_9RHOD</name>
<dbReference type="AlphaFoldDB" id="A0A7S0ZC68"/>
<gene>
    <name evidence="8" type="ORF">TOLI1172_LOCUS1603</name>
</gene>
<dbReference type="FunFam" id="3.90.640.10:FF:000153">
    <property type="entry name" value="Endoplasmic reticulum chaperone BiP"/>
    <property type="match status" value="1"/>
</dbReference>
<feature type="compositionally biased region" description="Acidic residues" evidence="7">
    <location>
        <begin position="391"/>
        <end position="408"/>
    </location>
</feature>
<dbReference type="PRINTS" id="PR00301">
    <property type="entry name" value="HEATSHOCK70"/>
</dbReference>
<dbReference type="GO" id="GO:0005524">
    <property type="term" value="F:ATP binding"/>
    <property type="evidence" value="ECO:0007669"/>
    <property type="project" value="UniProtKB-KW"/>
</dbReference>
<keyword evidence="4" id="KW-0547">Nucleotide-binding</keyword>
<reference evidence="8" key="1">
    <citation type="submission" date="2021-01" db="EMBL/GenBank/DDBJ databases">
        <authorList>
            <person name="Corre E."/>
            <person name="Pelletier E."/>
            <person name="Niang G."/>
            <person name="Scheremetjew M."/>
            <person name="Finn R."/>
            <person name="Kale V."/>
            <person name="Holt S."/>
            <person name="Cochrane G."/>
            <person name="Meng A."/>
            <person name="Brown T."/>
            <person name="Cohen L."/>
        </authorList>
    </citation>
    <scope>NUCLEOTIDE SEQUENCE</scope>
    <source>
        <strain evidence="8">CCMP3278</strain>
    </source>
</reference>
<dbReference type="GO" id="GO:0140662">
    <property type="term" value="F:ATP-dependent protein folding chaperone"/>
    <property type="evidence" value="ECO:0007669"/>
    <property type="project" value="InterPro"/>
</dbReference>
<dbReference type="InterPro" id="IPR029048">
    <property type="entry name" value="HSP70_C_sf"/>
</dbReference>
<evidence type="ECO:0000256" key="2">
    <source>
        <dbReference type="ARBA" id="ARBA00007381"/>
    </source>
</evidence>
<feature type="region of interest" description="Disordered" evidence="7">
    <location>
        <begin position="389"/>
        <end position="408"/>
    </location>
</feature>
<accession>A0A7S0ZC68</accession>
<dbReference type="Gene3D" id="2.60.34.10">
    <property type="entry name" value="Substrate Binding Domain Of DNAk, Chain A, domain 1"/>
    <property type="match status" value="1"/>
</dbReference>
<evidence type="ECO:0000313" key="8">
    <source>
        <dbReference type="EMBL" id="CAD8817215.1"/>
    </source>
</evidence>
<dbReference type="FunFam" id="3.30.420.40:FF:000172">
    <property type="entry name" value="Heat shock 70 kDa protein"/>
    <property type="match status" value="1"/>
</dbReference>
<dbReference type="InterPro" id="IPR013126">
    <property type="entry name" value="Hsp_70_fam"/>
</dbReference>
<dbReference type="PROSITE" id="PS01036">
    <property type="entry name" value="HSP70_3"/>
    <property type="match status" value="1"/>
</dbReference>
<evidence type="ECO:0000256" key="3">
    <source>
        <dbReference type="ARBA" id="ARBA00022729"/>
    </source>
</evidence>
<evidence type="ECO:0000256" key="5">
    <source>
        <dbReference type="ARBA" id="ARBA00022824"/>
    </source>
</evidence>
<organism evidence="8">
    <name type="scientific">Timspurckia oligopyrenoides</name>
    <dbReference type="NCBI Taxonomy" id="708627"/>
    <lineage>
        <taxon>Eukaryota</taxon>
        <taxon>Rhodophyta</taxon>
        <taxon>Bangiophyceae</taxon>
        <taxon>Porphyridiales</taxon>
        <taxon>Porphyridiaceae</taxon>
        <taxon>Timspurckia</taxon>
    </lineage>
</organism>
<proteinExistence type="inferred from homology"/>
<dbReference type="SUPFAM" id="SSF100920">
    <property type="entry name" value="Heat shock protein 70kD (HSP70), peptide-binding domain"/>
    <property type="match status" value="1"/>
</dbReference>
<evidence type="ECO:0000256" key="7">
    <source>
        <dbReference type="SAM" id="MobiDB-lite"/>
    </source>
</evidence>
<dbReference type="Pfam" id="PF00012">
    <property type="entry name" value="HSP70"/>
    <property type="match status" value="1"/>
</dbReference>
<dbReference type="Gene3D" id="1.20.1270.10">
    <property type="match status" value="1"/>
</dbReference>
<dbReference type="GO" id="GO:0005788">
    <property type="term" value="C:endoplasmic reticulum lumen"/>
    <property type="evidence" value="ECO:0007669"/>
    <property type="project" value="UniProtKB-SubCell"/>
</dbReference>
<dbReference type="InterPro" id="IPR043129">
    <property type="entry name" value="ATPase_NBD"/>
</dbReference>
<evidence type="ECO:0000256" key="4">
    <source>
        <dbReference type="ARBA" id="ARBA00022741"/>
    </source>
</evidence>
<dbReference type="EMBL" id="HBFP01002215">
    <property type="protein sequence ID" value="CAD8817215.1"/>
    <property type="molecule type" value="Transcribed_RNA"/>
</dbReference>
<dbReference type="FunFam" id="2.60.34.10:FF:000002">
    <property type="entry name" value="Heat shock 70 kDa"/>
    <property type="match status" value="1"/>
</dbReference>
<dbReference type="SUPFAM" id="SSF100934">
    <property type="entry name" value="Heat shock protein 70kD (HSP70), C-terminal subdomain"/>
    <property type="match status" value="1"/>
</dbReference>
<dbReference type="Gene3D" id="3.30.420.40">
    <property type="match status" value="2"/>
</dbReference>
<keyword evidence="6" id="KW-0067">ATP-binding</keyword>
<evidence type="ECO:0000256" key="6">
    <source>
        <dbReference type="ARBA" id="ARBA00022840"/>
    </source>
</evidence>
<comment type="similarity">
    <text evidence="2">Belongs to the heat shock protein 70 family.</text>
</comment>
<evidence type="ECO:0000256" key="1">
    <source>
        <dbReference type="ARBA" id="ARBA00004319"/>
    </source>
</evidence>
<protein>
    <submittedName>
        <fullName evidence="8">Uncharacterized protein</fullName>
    </submittedName>
</protein>
<dbReference type="SUPFAM" id="SSF53067">
    <property type="entry name" value="Actin-like ATPase domain"/>
    <property type="match status" value="1"/>
</dbReference>
<dbReference type="Gene3D" id="3.90.640.10">
    <property type="entry name" value="Actin, Chain A, domain 4"/>
    <property type="match status" value="1"/>
</dbReference>
<keyword evidence="5" id="KW-0256">Endoplasmic reticulum</keyword>